<reference evidence="7 8" key="3">
    <citation type="journal article" date="2020" name="Int. J. Syst. Evol. Microbiol.">
        <title>Corynebacterium silvaticum sp. nov., a unique group of NTTB corynebacteria in wild boar and roe deer.</title>
        <authorList>
            <person name="Dangel A."/>
            <person name="Berger A."/>
            <person name="Rau J."/>
            <person name="Eisenberg T."/>
            <person name="Kampfer P."/>
            <person name="Margos G."/>
            <person name="Contzen M."/>
            <person name="Busse H.J."/>
            <person name="Konrad R."/>
            <person name="Peters M."/>
            <person name="Sting R."/>
            <person name="Sing A."/>
        </authorList>
    </citation>
    <scope>NUCLEOTIDE SEQUENCE [LARGE SCALE GENOMIC DNA]</scope>
    <source>
        <strain evidence="7 8">PO100/5</strain>
    </source>
</reference>
<evidence type="ECO:0000256" key="4">
    <source>
        <dbReference type="ARBA" id="ARBA00023136"/>
    </source>
</evidence>
<reference evidence="7 8" key="2">
    <citation type="journal article" date="2020" name="Antonie Van Leeuwenhoek">
        <title>Phylogenomic characterisation of a novel corynebacterial species pathogenic to animals.</title>
        <authorList>
            <person name="Moller J."/>
            <person name="Musella L."/>
            <person name="Melnikov V."/>
            <person name="Geissdorfer W."/>
            <person name="Burkovski A."/>
            <person name="Sangal V."/>
        </authorList>
    </citation>
    <scope>NUCLEOTIDE SEQUENCE [LARGE SCALE GENOMIC DNA]</scope>
    <source>
        <strain evidence="7 8">PO100/5</strain>
    </source>
</reference>
<feature type="transmembrane region" description="Helical" evidence="6">
    <location>
        <begin position="63"/>
        <end position="87"/>
    </location>
</feature>
<dbReference type="Pfam" id="PF01988">
    <property type="entry name" value="VIT1"/>
    <property type="match status" value="1"/>
</dbReference>
<feature type="transmembrane region" description="Helical" evidence="6">
    <location>
        <begin position="33"/>
        <end position="57"/>
    </location>
</feature>
<dbReference type="EMBL" id="CP021417">
    <property type="protein sequence ID" value="ARU45237.1"/>
    <property type="molecule type" value="Genomic_DNA"/>
</dbReference>
<dbReference type="InterPro" id="IPR008217">
    <property type="entry name" value="Ccc1_fam"/>
</dbReference>
<sequence>MTFPDYTAAQPESQTQPETQKESSNRLNSRLNWLRAGVLGANDGIVSVSALILGVIATGVGHGAILASGIAATVAGAISMALGEFVSVSAQRDSERMVMERERLELLHTPEEERHEIAKILSDYGMSEETALRAATEIGHNDPFPAHLRIEYGIDAQDLTSPWHAALSSAAAFTLGAILPLLMVVIAPQGNSTVGVIAISSITIIALAVTGYLSAAIAGTSRMRSVLRLVIGGTLGLALTYVAGALFGGVV</sequence>
<dbReference type="GO" id="GO:0005384">
    <property type="term" value="F:manganese ion transmembrane transporter activity"/>
    <property type="evidence" value="ECO:0007669"/>
    <property type="project" value="InterPro"/>
</dbReference>
<feature type="transmembrane region" description="Helical" evidence="6">
    <location>
        <begin position="226"/>
        <end position="247"/>
    </location>
</feature>
<protein>
    <submittedName>
        <fullName evidence="7">VIT family protein</fullName>
    </submittedName>
</protein>
<feature type="region of interest" description="Disordered" evidence="5">
    <location>
        <begin position="1"/>
        <end position="26"/>
    </location>
</feature>
<dbReference type="GO" id="GO:0030026">
    <property type="term" value="P:intracellular manganese ion homeostasis"/>
    <property type="evidence" value="ECO:0007669"/>
    <property type="project" value="InterPro"/>
</dbReference>
<name>A0A7Y4P9X1_9CORY</name>
<evidence type="ECO:0000256" key="3">
    <source>
        <dbReference type="ARBA" id="ARBA00022989"/>
    </source>
</evidence>
<evidence type="ECO:0000256" key="2">
    <source>
        <dbReference type="ARBA" id="ARBA00022692"/>
    </source>
</evidence>
<reference evidence="7 8" key="4">
    <citation type="journal article" date="2020" name="PLoS ONE">
        <title>Taxonomic classification of strain PO100/5 shows a broader geographic distribution and genetic markers of the recently described Corynebacterium silvaticum.</title>
        <authorList>
            <person name="Viana M.V.C."/>
            <person name="Profeta R."/>
            <person name="da Silva A.L."/>
            <person name="Hurtado R."/>
            <person name="Cerqueira J.C."/>
            <person name="Ribeiro B.F.S."/>
            <person name="Almeida M.O."/>
            <person name="Morais-Rodrigues F."/>
            <person name="Soares S.C."/>
            <person name="Oliveira M."/>
            <person name="Tavares L."/>
            <person name="Figueiredo H."/>
            <person name="Wattam A.R."/>
            <person name="Barh D."/>
            <person name="Ghosh P."/>
            <person name="Silva A."/>
            <person name="Azevedo V."/>
        </authorList>
    </citation>
    <scope>NUCLEOTIDE SEQUENCE [LARGE SCALE GENOMIC DNA]</scope>
    <source>
        <strain evidence="7 8">PO100/5</strain>
    </source>
</reference>
<dbReference type="Proteomes" id="UP000195652">
    <property type="component" value="Chromosome"/>
</dbReference>
<keyword evidence="3 6" id="KW-1133">Transmembrane helix</keyword>
<feature type="transmembrane region" description="Helical" evidence="6">
    <location>
        <begin position="165"/>
        <end position="187"/>
    </location>
</feature>
<keyword evidence="4 6" id="KW-0472">Membrane</keyword>
<dbReference type="RefSeq" id="WP_087453126.1">
    <property type="nucleotide sequence ID" value="NZ_CP021417.2"/>
</dbReference>
<evidence type="ECO:0000313" key="8">
    <source>
        <dbReference type="Proteomes" id="UP000195652"/>
    </source>
</evidence>
<dbReference type="OrthoDB" id="188924at2"/>
<keyword evidence="2 6" id="KW-0812">Transmembrane</keyword>
<evidence type="ECO:0000256" key="6">
    <source>
        <dbReference type="SAM" id="Phobius"/>
    </source>
</evidence>
<dbReference type="CDD" id="cd02432">
    <property type="entry name" value="Nodulin-21_like_1"/>
    <property type="match status" value="1"/>
</dbReference>
<comment type="subcellular location">
    <subcellularLocation>
        <location evidence="1">Endomembrane system</location>
        <topology evidence="1">Multi-pass membrane protein</topology>
    </subcellularLocation>
</comment>
<organism evidence="7 8">
    <name type="scientific">Corynebacterium silvaticum</name>
    <dbReference type="NCBI Taxonomy" id="2320431"/>
    <lineage>
        <taxon>Bacteria</taxon>
        <taxon>Bacillati</taxon>
        <taxon>Actinomycetota</taxon>
        <taxon>Actinomycetes</taxon>
        <taxon>Mycobacteriales</taxon>
        <taxon>Corynebacteriaceae</taxon>
        <taxon>Corynebacterium</taxon>
    </lineage>
</organism>
<accession>A0A7Y4P9X1</accession>
<dbReference type="PANTHER" id="PTHR31851">
    <property type="entry name" value="FE(2+)/MN(2+) TRANSPORTER PCL1"/>
    <property type="match status" value="1"/>
</dbReference>
<evidence type="ECO:0000256" key="1">
    <source>
        <dbReference type="ARBA" id="ARBA00004127"/>
    </source>
</evidence>
<proteinExistence type="predicted"/>
<feature type="transmembrane region" description="Helical" evidence="6">
    <location>
        <begin position="193"/>
        <end position="214"/>
    </location>
</feature>
<dbReference type="AlphaFoldDB" id="A0A7Y4P9X1"/>
<dbReference type="GO" id="GO:0012505">
    <property type="term" value="C:endomembrane system"/>
    <property type="evidence" value="ECO:0007669"/>
    <property type="project" value="UniProtKB-SubCell"/>
</dbReference>
<dbReference type="GeneID" id="75006775"/>
<gene>
    <name evidence="7" type="ORF">CBE74_00470</name>
</gene>
<evidence type="ECO:0000313" key="7">
    <source>
        <dbReference type="EMBL" id="ARU45237.1"/>
    </source>
</evidence>
<reference evidence="7 8" key="1">
    <citation type="journal article" date="2014" name="BMC Vet. Res.">
        <title>First report of Corynebacterium pseudotuberculosis from caseous lymphadenitis lesions in Black Alentejano pig (Sus scrofa domesticus).</title>
        <authorList>
            <person name="Oliveira M."/>
            <person name="Barroco C."/>
            <person name="Mottola C."/>
            <person name="Santos R."/>
            <person name="Lemsaddek A."/>
            <person name="Tavares L."/>
            <person name="Semedo-Lemsaddek T."/>
        </authorList>
    </citation>
    <scope>NUCLEOTIDE SEQUENCE [LARGE SCALE GENOMIC DNA]</scope>
    <source>
        <strain evidence="7 8">PO100/5</strain>
    </source>
</reference>
<evidence type="ECO:0000256" key="5">
    <source>
        <dbReference type="SAM" id="MobiDB-lite"/>
    </source>
</evidence>
<keyword evidence="8" id="KW-1185">Reference proteome</keyword>
<dbReference type="KEGG" id="csil:CBE74_00470"/>